<dbReference type="CDD" id="cd10336">
    <property type="entry name" value="SLC6sbd_Tyt1-Like"/>
    <property type="match status" value="1"/>
</dbReference>
<feature type="transmembrane region" description="Helical" evidence="6">
    <location>
        <begin position="383"/>
        <end position="401"/>
    </location>
</feature>
<dbReference type="NCBIfam" id="NF037979">
    <property type="entry name" value="Na_transp"/>
    <property type="match status" value="1"/>
</dbReference>
<sequence>MASRDLWTSRLGFILASAGAAVGLGAIWKFPYMAGTNGGSAFIIPYILFCFTLGMFLLLAEMVIGRAGRAASINSMIRVGRSKFWGIFGTIGIATGFLILTFYSTIGGWCVAYAVDAAMGNGIITDLSELGTHFNNFASDPVLGIFYQIVFMVMTAGVVIFGVQAGIERLAKYLMPTLFILMIVLIIRGLTLPGAWQGVEFMFSFNWEDFNADSLFNAMGFCFFSLSVGAGTLIVYASYLSEDANLPHSTAWVAFLGILAALLGGLMVMPPVFAFGLEPTAGPGLTFVTMPAVFAHMPFGAFFAVLFYVCLIVAAITSSVSIFEAVVAAMGDLHISRRTAVPVAFISIMVIGVFCTMSFGPLADFKIFGKTVFDLLDYLTSNVGMPLTALGLAIISAWVNWPETRKQLTVSCSLSPAMLTAIRLGIGIVSPIVIITVVARSI</sequence>
<evidence type="ECO:0000256" key="1">
    <source>
        <dbReference type="ARBA" id="ARBA00004141"/>
    </source>
</evidence>
<evidence type="ECO:0000256" key="6">
    <source>
        <dbReference type="SAM" id="Phobius"/>
    </source>
</evidence>
<dbReference type="EMBL" id="JACJKX010000002">
    <property type="protein sequence ID" value="MBM6928004.1"/>
    <property type="molecule type" value="Genomic_DNA"/>
</dbReference>
<dbReference type="Pfam" id="PF00209">
    <property type="entry name" value="SNF"/>
    <property type="match status" value="2"/>
</dbReference>
<protein>
    <submittedName>
        <fullName evidence="7">Sodium-dependent transporter</fullName>
    </submittedName>
</protein>
<reference evidence="7 8" key="1">
    <citation type="journal article" date="2021" name="Sci. Rep.">
        <title>The distribution of antibiotic resistance genes in chicken gut microbiota commensals.</title>
        <authorList>
            <person name="Juricova H."/>
            <person name="Matiasovicova J."/>
            <person name="Kubasova T."/>
            <person name="Cejkova D."/>
            <person name="Rychlik I."/>
        </authorList>
    </citation>
    <scope>NUCLEOTIDE SEQUENCE [LARGE SCALE GENOMIC DNA]</scope>
    <source>
        <strain evidence="7 8">An562</strain>
    </source>
</reference>
<name>A0ABS2GRM7_9BURK</name>
<proteinExistence type="predicted"/>
<dbReference type="SUPFAM" id="SSF161070">
    <property type="entry name" value="SNF-like"/>
    <property type="match status" value="1"/>
</dbReference>
<evidence type="ECO:0000256" key="3">
    <source>
        <dbReference type="ARBA" id="ARBA00022692"/>
    </source>
</evidence>
<organism evidence="7 8">
    <name type="scientific">Parasutterella secunda</name>
    <dbReference type="NCBI Taxonomy" id="626947"/>
    <lineage>
        <taxon>Bacteria</taxon>
        <taxon>Pseudomonadati</taxon>
        <taxon>Pseudomonadota</taxon>
        <taxon>Betaproteobacteria</taxon>
        <taxon>Burkholderiales</taxon>
        <taxon>Sutterellaceae</taxon>
        <taxon>Parasutterella</taxon>
    </lineage>
</organism>
<evidence type="ECO:0000256" key="4">
    <source>
        <dbReference type="ARBA" id="ARBA00022989"/>
    </source>
</evidence>
<keyword evidence="3 6" id="KW-0812">Transmembrane</keyword>
<dbReference type="PRINTS" id="PR00176">
    <property type="entry name" value="NANEUSMPORT"/>
</dbReference>
<gene>
    <name evidence="7" type="ORF">H5985_01765</name>
</gene>
<feature type="transmembrane region" description="Helical" evidence="6">
    <location>
        <begin position="145"/>
        <end position="167"/>
    </location>
</feature>
<feature type="transmembrane region" description="Helical" evidence="6">
    <location>
        <begin position="216"/>
        <end position="239"/>
    </location>
</feature>
<comment type="caution">
    <text evidence="7">The sequence shown here is derived from an EMBL/GenBank/DDBJ whole genome shotgun (WGS) entry which is preliminary data.</text>
</comment>
<dbReference type="InterPro" id="IPR000175">
    <property type="entry name" value="Na/ntran_symport"/>
</dbReference>
<dbReference type="Proteomes" id="UP000777002">
    <property type="component" value="Unassembled WGS sequence"/>
</dbReference>
<feature type="transmembrane region" description="Helical" evidence="6">
    <location>
        <begin position="43"/>
        <end position="64"/>
    </location>
</feature>
<dbReference type="InterPro" id="IPR037272">
    <property type="entry name" value="SNS_sf"/>
</dbReference>
<dbReference type="PANTHER" id="PTHR42948:SF1">
    <property type="entry name" value="TRANSPORTER"/>
    <property type="match status" value="1"/>
</dbReference>
<evidence type="ECO:0000313" key="7">
    <source>
        <dbReference type="EMBL" id="MBM6928004.1"/>
    </source>
</evidence>
<feature type="transmembrane region" description="Helical" evidence="6">
    <location>
        <begin position="339"/>
        <end position="363"/>
    </location>
</feature>
<feature type="transmembrane region" description="Helical" evidence="6">
    <location>
        <begin position="421"/>
        <end position="439"/>
    </location>
</feature>
<feature type="transmembrane region" description="Helical" evidence="6">
    <location>
        <begin position="174"/>
        <end position="196"/>
    </location>
</feature>
<evidence type="ECO:0000256" key="2">
    <source>
        <dbReference type="ARBA" id="ARBA00022448"/>
    </source>
</evidence>
<accession>A0ABS2GRM7</accession>
<dbReference type="PROSITE" id="PS50267">
    <property type="entry name" value="NA_NEUROTRAN_SYMP_3"/>
    <property type="match status" value="1"/>
</dbReference>
<feature type="transmembrane region" description="Helical" evidence="6">
    <location>
        <begin position="297"/>
        <end position="327"/>
    </location>
</feature>
<keyword evidence="4 6" id="KW-1133">Transmembrane helix</keyword>
<comment type="subcellular location">
    <subcellularLocation>
        <location evidence="1">Membrane</location>
        <topology evidence="1">Multi-pass membrane protein</topology>
    </subcellularLocation>
</comment>
<dbReference type="InterPro" id="IPR047218">
    <property type="entry name" value="YocR/YhdH-like"/>
</dbReference>
<evidence type="ECO:0000313" key="8">
    <source>
        <dbReference type="Proteomes" id="UP000777002"/>
    </source>
</evidence>
<keyword evidence="2" id="KW-0813">Transport</keyword>
<dbReference type="RefSeq" id="WP_205049606.1">
    <property type="nucleotide sequence ID" value="NZ_JACJKX010000002.1"/>
</dbReference>
<feature type="transmembrane region" description="Helical" evidence="6">
    <location>
        <begin position="84"/>
        <end position="106"/>
    </location>
</feature>
<evidence type="ECO:0000256" key="5">
    <source>
        <dbReference type="ARBA" id="ARBA00023136"/>
    </source>
</evidence>
<feature type="transmembrane region" description="Helical" evidence="6">
    <location>
        <begin position="251"/>
        <end position="277"/>
    </location>
</feature>
<dbReference type="PANTHER" id="PTHR42948">
    <property type="entry name" value="TRANSPORTER"/>
    <property type="match status" value="1"/>
</dbReference>
<feature type="transmembrane region" description="Helical" evidence="6">
    <location>
        <begin position="12"/>
        <end position="31"/>
    </location>
</feature>
<keyword evidence="5 6" id="KW-0472">Membrane</keyword>
<keyword evidence="8" id="KW-1185">Reference proteome</keyword>